<dbReference type="AlphaFoldDB" id="A0A160TR06"/>
<proteinExistence type="predicted"/>
<feature type="transmembrane region" description="Helical" evidence="1">
    <location>
        <begin position="128"/>
        <end position="151"/>
    </location>
</feature>
<dbReference type="Pfam" id="PF10067">
    <property type="entry name" value="DUF2306"/>
    <property type="match status" value="1"/>
</dbReference>
<dbReference type="InterPro" id="IPR018750">
    <property type="entry name" value="DUF2306_membrane"/>
</dbReference>
<evidence type="ECO:0000313" key="2">
    <source>
        <dbReference type="EMBL" id="CUS46504.1"/>
    </source>
</evidence>
<evidence type="ECO:0000256" key="1">
    <source>
        <dbReference type="SAM" id="Phobius"/>
    </source>
</evidence>
<feature type="transmembrane region" description="Helical" evidence="1">
    <location>
        <begin position="103"/>
        <end position="122"/>
    </location>
</feature>
<gene>
    <name evidence="2" type="ORF">MGWOODY_Smn3532</name>
</gene>
<organism evidence="2">
    <name type="scientific">hydrothermal vent metagenome</name>
    <dbReference type="NCBI Taxonomy" id="652676"/>
    <lineage>
        <taxon>unclassified sequences</taxon>
        <taxon>metagenomes</taxon>
        <taxon>ecological metagenomes</taxon>
    </lineage>
</organism>
<feature type="transmembrane region" description="Helical" evidence="1">
    <location>
        <begin position="234"/>
        <end position="260"/>
    </location>
</feature>
<protein>
    <submittedName>
        <fullName evidence="2">Membrane protein, putative</fullName>
    </submittedName>
</protein>
<keyword evidence="1" id="KW-0812">Transmembrane</keyword>
<name>A0A160TR06_9ZZZZ</name>
<reference evidence="2" key="1">
    <citation type="submission" date="2015-10" db="EMBL/GenBank/DDBJ databases">
        <authorList>
            <person name="Gilbert D.G."/>
        </authorList>
    </citation>
    <scope>NUCLEOTIDE SEQUENCE</scope>
</reference>
<dbReference type="EMBL" id="CZQE01000371">
    <property type="protein sequence ID" value="CUS46504.1"/>
    <property type="molecule type" value="Genomic_DNA"/>
</dbReference>
<feature type="transmembrane region" description="Helical" evidence="1">
    <location>
        <begin position="163"/>
        <end position="187"/>
    </location>
</feature>
<keyword evidence="1" id="KW-1133">Transmembrane helix</keyword>
<feature type="transmembrane region" description="Helical" evidence="1">
    <location>
        <begin position="56"/>
        <end position="83"/>
    </location>
</feature>
<feature type="transmembrane region" description="Helical" evidence="1">
    <location>
        <begin position="202"/>
        <end position="222"/>
    </location>
</feature>
<accession>A0A160TR06</accession>
<sequence length="264" mass="28526">MQIATAARALRASGMCWFLTALAGQWLFVVYIAAFYGGAATRGTFAEWNEVLVGGYVAGGTVGNVVLAAHLLLAAVITIGGPLQLVPWIRARFLPFHRWNGRLYILTAIVISLAGLYMVWTRGTAGGLAMWVGISINGVLILVAAVTAWRLALARRIAAHRRWALRSFILVSGVWFFRVGLMCWILLNQGPVGIGKDFDGPFVRFWAFGCYLVPLAVLELYLRAQDRGTPTGRYAMAGGLAVLTLGTGIGIVGAAMGMWLPRLT</sequence>
<feature type="transmembrane region" description="Helical" evidence="1">
    <location>
        <begin position="12"/>
        <end position="36"/>
    </location>
</feature>
<keyword evidence="1" id="KW-0472">Membrane</keyword>